<dbReference type="InterPro" id="IPR036397">
    <property type="entry name" value="RNaseH_sf"/>
</dbReference>
<dbReference type="InterPro" id="IPR025948">
    <property type="entry name" value="HTH-like_dom"/>
</dbReference>
<accession>A0A5B9Y459</accession>
<dbReference type="InterPro" id="IPR050900">
    <property type="entry name" value="Transposase_IS3/IS150/IS904"/>
</dbReference>
<dbReference type="Pfam" id="PF00665">
    <property type="entry name" value="rve"/>
    <property type="match status" value="1"/>
</dbReference>
<dbReference type="PANTHER" id="PTHR46889:SF5">
    <property type="entry name" value="INTEGRASE PROTEIN"/>
    <property type="match status" value="1"/>
</dbReference>
<evidence type="ECO:0000313" key="4">
    <source>
        <dbReference type="Proteomes" id="UP000323144"/>
    </source>
</evidence>
<dbReference type="PANTHER" id="PTHR46889">
    <property type="entry name" value="TRANSPOSASE INSF FOR INSERTION SEQUENCE IS3B-RELATED"/>
    <property type="match status" value="1"/>
</dbReference>
<evidence type="ECO:0000259" key="2">
    <source>
        <dbReference type="PROSITE" id="PS50994"/>
    </source>
</evidence>
<dbReference type="Pfam" id="PF13333">
    <property type="entry name" value="rve_2"/>
    <property type="match status" value="1"/>
</dbReference>
<dbReference type="RefSeq" id="WP_166508324.1">
    <property type="nucleotide sequence ID" value="NZ_CP043026.1"/>
</dbReference>
<dbReference type="SUPFAM" id="SSF53098">
    <property type="entry name" value="Ribonuclease H-like"/>
    <property type="match status" value="1"/>
</dbReference>
<dbReference type="AlphaFoldDB" id="A0A5B9Y459"/>
<dbReference type="GO" id="GO:0015074">
    <property type="term" value="P:DNA integration"/>
    <property type="evidence" value="ECO:0007669"/>
    <property type="project" value="InterPro"/>
</dbReference>
<organism evidence="3 4">
    <name type="scientific">Spiroplasma chinense</name>
    <dbReference type="NCBI Taxonomy" id="216932"/>
    <lineage>
        <taxon>Bacteria</taxon>
        <taxon>Bacillati</taxon>
        <taxon>Mycoplasmatota</taxon>
        <taxon>Mollicutes</taxon>
        <taxon>Entomoplasmatales</taxon>
        <taxon>Spiroplasmataceae</taxon>
        <taxon>Spiroplasma</taxon>
    </lineage>
</organism>
<dbReference type="PROSITE" id="PS50994">
    <property type="entry name" value="INTEGRASE"/>
    <property type="match status" value="1"/>
</dbReference>
<feature type="domain" description="Integrase catalytic" evidence="2">
    <location>
        <begin position="217"/>
        <end position="380"/>
    </location>
</feature>
<dbReference type="InterPro" id="IPR048020">
    <property type="entry name" value="Transpos_IS3"/>
</dbReference>
<dbReference type="EMBL" id="CP043026">
    <property type="protein sequence ID" value="QEH61948.1"/>
    <property type="molecule type" value="Genomic_DNA"/>
</dbReference>
<name>A0A5B9Y459_9MOLU</name>
<sequence>MSKNLTINQWIFIIGIYKEDGLMKAVNEYKQLTGKTTKNCYIQRVIKSKVFLLDNKGMNALIRTKGSGRPKSRDDSDIPSIIDELNEDEKREIIESWIKEQRDKRNKNSLDSFCHLRKHLIPKILKFHRTSYYKAKVTRKYKYDHLREQVESIFNLSKKIYGSRKIAVILNEQGVDISDRTLRHYMFRWGLITLTRRKKRKAESKNTNVRYKDLVKRNYNPDVDNIIATDVSYIPANLKERNIYLSAAINHKTKYIESWKLSAINDNQLVIDTINNLNRTEFIFHSDHGAQYSSKSVLATLKKVRAKTSMGRVGNSLDNREIEYFFGCLKGEYLNHINTKQMNIKDITKHISWYINWYNNERIQKNLNWKTPASAAGVNVQV</sequence>
<keyword evidence="4" id="KW-1185">Reference proteome</keyword>
<evidence type="ECO:0000256" key="1">
    <source>
        <dbReference type="ARBA" id="ARBA00002286"/>
    </source>
</evidence>
<dbReference type="Proteomes" id="UP000323144">
    <property type="component" value="Chromosome"/>
</dbReference>
<comment type="function">
    <text evidence="1">Involved in the transposition of the insertion sequence.</text>
</comment>
<dbReference type="Pfam" id="PF13276">
    <property type="entry name" value="HTH_21"/>
    <property type="match status" value="1"/>
</dbReference>
<dbReference type="Gene3D" id="3.30.420.10">
    <property type="entry name" value="Ribonuclease H-like superfamily/Ribonuclease H"/>
    <property type="match status" value="1"/>
</dbReference>
<dbReference type="KEGG" id="schi:SCHIN_v1c07530"/>
<dbReference type="InterPro" id="IPR012337">
    <property type="entry name" value="RNaseH-like_sf"/>
</dbReference>
<evidence type="ECO:0000313" key="3">
    <source>
        <dbReference type="EMBL" id="QEH61948.1"/>
    </source>
</evidence>
<dbReference type="InterPro" id="IPR001584">
    <property type="entry name" value="Integrase_cat-core"/>
</dbReference>
<proteinExistence type="predicted"/>
<dbReference type="NCBIfam" id="NF033516">
    <property type="entry name" value="transpos_IS3"/>
    <property type="match status" value="1"/>
</dbReference>
<reference evidence="3 4" key="1">
    <citation type="submission" date="2019-08" db="EMBL/GenBank/DDBJ databases">
        <title>Complete genome sequence of Spiroplasma chinense CCH (DSM 19755).</title>
        <authorList>
            <person name="Shen H.-Y."/>
            <person name="Lin Y.-C."/>
            <person name="Chou L."/>
            <person name="Kuo C.-H."/>
        </authorList>
    </citation>
    <scope>NUCLEOTIDE SEQUENCE [LARGE SCALE GENOMIC DNA]</scope>
    <source>
        <strain evidence="3 4">CCH</strain>
    </source>
</reference>
<protein>
    <submittedName>
        <fullName evidence="3">IS3 family transposase</fullName>
    </submittedName>
</protein>
<dbReference type="GO" id="GO:0003676">
    <property type="term" value="F:nucleic acid binding"/>
    <property type="evidence" value="ECO:0007669"/>
    <property type="project" value="InterPro"/>
</dbReference>
<gene>
    <name evidence="3" type="ORF">SCHIN_v1c07530</name>
</gene>